<gene>
    <name evidence="1" type="ORF">DUI87_05039</name>
</gene>
<reference evidence="1 2" key="1">
    <citation type="submission" date="2018-07" db="EMBL/GenBank/DDBJ databases">
        <title>A high quality draft genome assembly of the barn swallow (H. rustica rustica).</title>
        <authorList>
            <person name="Formenti G."/>
            <person name="Chiara M."/>
            <person name="Poveda L."/>
            <person name="Francoijs K.-J."/>
            <person name="Bonisoli-Alquati A."/>
            <person name="Canova L."/>
            <person name="Gianfranceschi L."/>
            <person name="Horner D.S."/>
            <person name="Saino N."/>
        </authorList>
    </citation>
    <scope>NUCLEOTIDE SEQUENCE [LARGE SCALE GENOMIC DNA]</scope>
    <source>
        <strain evidence="1">Chelidonia</strain>
        <tissue evidence="1">Blood</tissue>
    </source>
</reference>
<dbReference type="AlphaFoldDB" id="A0A3M0KY39"/>
<dbReference type="STRING" id="333673.A0A3M0KY39"/>
<name>A0A3M0KY39_HIRRU</name>
<accession>A0A3M0KY39</accession>
<evidence type="ECO:0000313" key="1">
    <source>
        <dbReference type="EMBL" id="RMC18158.1"/>
    </source>
</evidence>
<keyword evidence="2" id="KW-1185">Reference proteome</keyword>
<dbReference type="EMBL" id="QRBI01000097">
    <property type="protein sequence ID" value="RMC18158.1"/>
    <property type="molecule type" value="Genomic_DNA"/>
</dbReference>
<protein>
    <submittedName>
        <fullName evidence="1">Uncharacterized protein</fullName>
    </submittedName>
</protein>
<comment type="caution">
    <text evidence="1">The sequence shown here is derived from an EMBL/GenBank/DDBJ whole genome shotgun (WGS) entry which is preliminary data.</text>
</comment>
<proteinExistence type="predicted"/>
<dbReference type="OrthoDB" id="10629279at2759"/>
<evidence type="ECO:0000313" key="2">
    <source>
        <dbReference type="Proteomes" id="UP000269221"/>
    </source>
</evidence>
<dbReference type="Proteomes" id="UP000269221">
    <property type="component" value="Unassembled WGS sequence"/>
</dbReference>
<organism evidence="1 2">
    <name type="scientific">Hirundo rustica rustica</name>
    <dbReference type="NCBI Taxonomy" id="333673"/>
    <lineage>
        <taxon>Eukaryota</taxon>
        <taxon>Metazoa</taxon>
        <taxon>Chordata</taxon>
        <taxon>Craniata</taxon>
        <taxon>Vertebrata</taxon>
        <taxon>Euteleostomi</taxon>
        <taxon>Archelosauria</taxon>
        <taxon>Archosauria</taxon>
        <taxon>Dinosauria</taxon>
        <taxon>Saurischia</taxon>
        <taxon>Theropoda</taxon>
        <taxon>Coelurosauria</taxon>
        <taxon>Aves</taxon>
        <taxon>Neognathae</taxon>
        <taxon>Neoaves</taxon>
        <taxon>Telluraves</taxon>
        <taxon>Australaves</taxon>
        <taxon>Passeriformes</taxon>
        <taxon>Sylvioidea</taxon>
        <taxon>Hirundinidae</taxon>
        <taxon>Hirundo</taxon>
    </lineage>
</organism>
<sequence length="229" mass="26509">MDPEGPAFDTLLKVQFVTKAWPDIRKGVQKDEERLKKPLEELVRKIQQIYVKREEEKEAQLAQTLPLDFAISNIQPGDWQKCGVKSFPQILRAFFKYVIVKSRCRDNIGLLQDEYGHHLNRDMDKAEMFNVFLALFSRQMMDQGGLSALNWRTMIVRTINSQWTLNFCRICCCSPMPTDPWGLMGFIQTSSNSWLLLPHFLMVFEQSWESGEVPGSCSLVNIIPIFKKG</sequence>